<dbReference type="InterPro" id="IPR016024">
    <property type="entry name" value="ARM-type_fold"/>
</dbReference>
<organism evidence="2 3">
    <name type="scientific">Stylosanthes scabra</name>
    <dbReference type="NCBI Taxonomy" id="79078"/>
    <lineage>
        <taxon>Eukaryota</taxon>
        <taxon>Viridiplantae</taxon>
        <taxon>Streptophyta</taxon>
        <taxon>Embryophyta</taxon>
        <taxon>Tracheophyta</taxon>
        <taxon>Spermatophyta</taxon>
        <taxon>Magnoliopsida</taxon>
        <taxon>eudicotyledons</taxon>
        <taxon>Gunneridae</taxon>
        <taxon>Pentapetalae</taxon>
        <taxon>rosids</taxon>
        <taxon>fabids</taxon>
        <taxon>Fabales</taxon>
        <taxon>Fabaceae</taxon>
        <taxon>Papilionoideae</taxon>
        <taxon>50 kb inversion clade</taxon>
        <taxon>dalbergioids sensu lato</taxon>
        <taxon>Dalbergieae</taxon>
        <taxon>Pterocarpus clade</taxon>
        <taxon>Stylosanthes</taxon>
    </lineage>
</organism>
<comment type="caution">
    <text evidence="2">The sequence shown here is derived from an EMBL/GenBank/DDBJ whole genome shotgun (WGS) entry which is preliminary data.</text>
</comment>
<dbReference type="Gene3D" id="1.25.10.10">
    <property type="entry name" value="Leucine-rich Repeat Variant"/>
    <property type="match status" value="1"/>
</dbReference>
<evidence type="ECO:0000256" key="1">
    <source>
        <dbReference type="SAM" id="MobiDB-lite"/>
    </source>
</evidence>
<keyword evidence="3" id="KW-1185">Reference proteome</keyword>
<dbReference type="PANTHER" id="PTHR14873:SF1">
    <property type="entry name" value="OS06G0694100 PROTEIN"/>
    <property type="match status" value="1"/>
</dbReference>
<feature type="region of interest" description="Disordered" evidence="1">
    <location>
        <begin position="442"/>
        <end position="462"/>
    </location>
</feature>
<dbReference type="InterPro" id="IPR011989">
    <property type="entry name" value="ARM-like"/>
</dbReference>
<dbReference type="EMBL" id="JASCZI010272048">
    <property type="protein sequence ID" value="MED6219616.1"/>
    <property type="molecule type" value="Genomic_DNA"/>
</dbReference>
<gene>
    <name evidence="2" type="ORF">PIB30_037418</name>
</gene>
<sequence>MSHSHSSLRDLLHRLSNEIAQCLAGTPYTAPESSSVSVKAFLQPLLLPPPSDSSNTTTALRDSIKDFALACALLSSASTFKPFTSDQSTLLSWITTRLSSLAAASFLEFSQHYAAAAADEGGIFDKAAELGLSCDSLPKEKRLVVELVPEVLPLLKERIKESSIDKTDESDEFSAASARVPVGFAVLAAFQLRWFVTQVEYPLLGKFCGLLIPSLLTAIDHWSPEVKGQGMVCFTHVGKNVAAAEIGSFADVILDACCQNIASTDEIWQQVVEASVVISTLTQRSNPRSPWFERMLNEMLSHLERQPKNKERRIAWLKFADSLFNAVGLVLLAHFRRIFPLFFQWMHVDDDETLILVLKCTYVVLRLTWVRNSPYVERLVDELALVYKEAALRTAREEIRSNIYQILILLQESKGQHFTAAWEKHRSDPNLAKLDLSLSGRDSTTLPPHHQQGSMPPSNMIR</sequence>
<dbReference type="Proteomes" id="UP001341840">
    <property type="component" value="Unassembled WGS sequence"/>
</dbReference>
<protein>
    <recommendedName>
        <fullName evidence="4">ARM repeat superfamily protein</fullName>
    </recommendedName>
</protein>
<dbReference type="PANTHER" id="PTHR14873">
    <property type="entry name" value="OS06G0694100 PROTEIN"/>
    <property type="match status" value="1"/>
</dbReference>
<accession>A0ABU6ZBB7</accession>
<evidence type="ECO:0000313" key="3">
    <source>
        <dbReference type="Proteomes" id="UP001341840"/>
    </source>
</evidence>
<name>A0ABU6ZBB7_9FABA</name>
<reference evidence="2 3" key="1">
    <citation type="journal article" date="2023" name="Plants (Basel)">
        <title>Bridging the Gap: Combining Genomics and Transcriptomics Approaches to Understand Stylosanthes scabra, an Orphan Legume from the Brazilian Caatinga.</title>
        <authorList>
            <person name="Ferreira-Neto J.R.C."/>
            <person name="da Silva M.D."/>
            <person name="Binneck E."/>
            <person name="de Melo N.F."/>
            <person name="da Silva R.H."/>
            <person name="de Melo A.L.T.M."/>
            <person name="Pandolfi V."/>
            <person name="Bustamante F.O."/>
            <person name="Brasileiro-Vidal A.C."/>
            <person name="Benko-Iseppon A.M."/>
        </authorList>
    </citation>
    <scope>NUCLEOTIDE SEQUENCE [LARGE SCALE GENOMIC DNA]</scope>
    <source>
        <tissue evidence="2">Leaves</tissue>
    </source>
</reference>
<dbReference type="SUPFAM" id="SSF48371">
    <property type="entry name" value="ARM repeat"/>
    <property type="match status" value="1"/>
</dbReference>
<proteinExistence type="predicted"/>
<evidence type="ECO:0008006" key="4">
    <source>
        <dbReference type="Google" id="ProtNLM"/>
    </source>
</evidence>
<evidence type="ECO:0000313" key="2">
    <source>
        <dbReference type="EMBL" id="MED6219616.1"/>
    </source>
</evidence>